<evidence type="ECO:0000256" key="1">
    <source>
        <dbReference type="ARBA" id="ARBA00004138"/>
    </source>
</evidence>
<feature type="domain" description="BART" evidence="6">
    <location>
        <begin position="10"/>
        <end position="118"/>
    </location>
</feature>
<evidence type="ECO:0000256" key="5">
    <source>
        <dbReference type="ARBA" id="ARBA00023273"/>
    </source>
</evidence>
<dbReference type="Proteomes" id="UP001472866">
    <property type="component" value="Chromosome 01"/>
</dbReference>
<evidence type="ECO:0000256" key="2">
    <source>
        <dbReference type="ARBA" id="ARBA00004496"/>
    </source>
</evidence>
<keyword evidence="4" id="KW-0969">Cilium</keyword>
<dbReference type="GO" id="GO:0005929">
    <property type="term" value="C:cilium"/>
    <property type="evidence" value="ECO:0007669"/>
    <property type="project" value="UniProtKB-SubCell"/>
</dbReference>
<protein>
    <submittedName>
        <fullName evidence="7">ARL2_Bind_BART domain-containing protein</fullName>
    </submittedName>
</protein>
<dbReference type="InterPro" id="IPR042541">
    <property type="entry name" value="BART_sf"/>
</dbReference>
<dbReference type="Pfam" id="PF11527">
    <property type="entry name" value="ARL2_Bind_BART"/>
    <property type="match status" value="1"/>
</dbReference>
<keyword evidence="3" id="KW-0963">Cytoplasm</keyword>
<organism evidence="7 8">
    <name type="scientific">Chloropicon roscoffensis</name>
    <dbReference type="NCBI Taxonomy" id="1461544"/>
    <lineage>
        <taxon>Eukaryota</taxon>
        <taxon>Viridiplantae</taxon>
        <taxon>Chlorophyta</taxon>
        <taxon>Chloropicophyceae</taxon>
        <taxon>Chloropicales</taxon>
        <taxon>Chloropicaceae</taxon>
        <taxon>Chloropicon</taxon>
    </lineage>
</organism>
<sequence length="127" mass="14881">METPQPKNHNELVTKLEDFFTAPEILVEIGDFFASCDLQFAGFEENELEETHPIENYEQFQRYGELIEKKLALFLSENSKDANELYTACLEEKLENENGWAVCLDYLIASLDYEYFLQVAFDLYNLQ</sequence>
<reference evidence="7 8" key="1">
    <citation type="submission" date="2024-03" db="EMBL/GenBank/DDBJ databases">
        <title>Complete genome sequence of the green alga Chloropicon roscoffensis RCC1871.</title>
        <authorList>
            <person name="Lemieux C."/>
            <person name="Pombert J.-F."/>
            <person name="Otis C."/>
            <person name="Turmel M."/>
        </authorList>
    </citation>
    <scope>NUCLEOTIDE SEQUENCE [LARGE SCALE GENOMIC DNA]</scope>
    <source>
        <strain evidence="7 8">RCC1871</strain>
    </source>
</reference>
<evidence type="ECO:0000313" key="7">
    <source>
        <dbReference type="EMBL" id="WZN58698.1"/>
    </source>
</evidence>
<dbReference type="GO" id="GO:0005737">
    <property type="term" value="C:cytoplasm"/>
    <property type="evidence" value="ECO:0007669"/>
    <property type="project" value="UniProtKB-SubCell"/>
</dbReference>
<evidence type="ECO:0000259" key="6">
    <source>
        <dbReference type="Pfam" id="PF11527"/>
    </source>
</evidence>
<name>A0AAX4NXY9_9CHLO</name>
<dbReference type="AlphaFoldDB" id="A0AAX4NXY9"/>
<evidence type="ECO:0000256" key="4">
    <source>
        <dbReference type="ARBA" id="ARBA00023069"/>
    </source>
</evidence>
<keyword evidence="5" id="KW-0966">Cell projection</keyword>
<accession>A0AAX4NXY9</accession>
<comment type="subcellular location">
    <subcellularLocation>
        <location evidence="1">Cell projection</location>
        <location evidence="1">Cilium</location>
    </subcellularLocation>
    <subcellularLocation>
        <location evidence="2">Cytoplasm</location>
    </subcellularLocation>
</comment>
<dbReference type="EMBL" id="CP151501">
    <property type="protein sequence ID" value="WZN58698.1"/>
    <property type="molecule type" value="Genomic_DNA"/>
</dbReference>
<evidence type="ECO:0000313" key="8">
    <source>
        <dbReference type="Proteomes" id="UP001472866"/>
    </source>
</evidence>
<dbReference type="InterPro" id="IPR023379">
    <property type="entry name" value="BART_dom"/>
</dbReference>
<keyword evidence="8" id="KW-1185">Reference proteome</keyword>
<proteinExistence type="predicted"/>
<dbReference type="Gene3D" id="1.20.1520.10">
    <property type="entry name" value="ADP-ribosylation factor-like 2-binding protein, domain"/>
    <property type="match status" value="1"/>
</dbReference>
<gene>
    <name evidence="7" type="ORF">HKI87_01g02220</name>
</gene>
<evidence type="ECO:0000256" key="3">
    <source>
        <dbReference type="ARBA" id="ARBA00022490"/>
    </source>
</evidence>